<sequence length="186" mass="21388">MNEETHVAMEEASEVLSFWFEELDEQDWFAHHETIDKMIASRFGNLLRSAARCELWPWRATPHGRLAEIIVLDQFSRNVYRNTAQAFAQDTMALCLAQEAVSANADKAMTARERAFLYMPFMHSESLAVHEVAMELFAAEGLEKHLRYEQEHRNVLVKFGRYPNRNEALGRTPTPAESAWLAEQSG</sequence>
<reference evidence="3" key="1">
    <citation type="submission" date="2023-07" db="EMBL/GenBank/DDBJ databases">
        <title>Study on multiphase classification of strain Alteromonas salexigens isolated from the Yellow Sea.</title>
        <authorList>
            <person name="Sun L."/>
        </authorList>
    </citation>
    <scope>NUCLEOTIDE SEQUENCE [LARGE SCALE GENOMIC DNA]</scope>
    <source>
        <strain evidence="3">ASW11-19</strain>
    </source>
</reference>
<comment type="caution">
    <text evidence="2">The sequence shown here is derived from an EMBL/GenBank/DDBJ whole genome shotgun (WGS) entry which is preliminary data.</text>
</comment>
<dbReference type="Pfam" id="PF06041">
    <property type="entry name" value="DUF924"/>
    <property type="match status" value="1"/>
</dbReference>
<dbReference type="RefSeq" id="WP_262992578.1">
    <property type="nucleotide sequence ID" value="NZ_JAOTJC010000006.1"/>
</dbReference>
<evidence type="ECO:0000313" key="2">
    <source>
        <dbReference type="EMBL" id="MCU7553878.1"/>
    </source>
</evidence>
<keyword evidence="3" id="KW-1185">Reference proteome</keyword>
<dbReference type="SUPFAM" id="SSF48452">
    <property type="entry name" value="TPR-like"/>
    <property type="match status" value="1"/>
</dbReference>
<feature type="region of interest" description="Disordered" evidence="1">
    <location>
        <begin position="167"/>
        <end position="186"/>
    </location>
</feature>
<organism evidence="2 3">
    <name type="scientific">Alteromonas salexigens</name>
    <dbReference type="NCBI Taxonomy" id="2982530"/>
    <lineage>
        <taxon>Bacteria</taxon>
        <taxon>Pseudomonadati</taxon>
        <taxon>Pseudomonadota</taxon>
        <taxon>Gammaproteobacteria</taxon>
        <taxon>Alteromonadales</taxon>
        <taxon>Alteromonadaceae</taxon>
        <taxon>Alteromonas/Salinimonas group</taxon>
        <taxon>Alteromonas</taxon>
    </lineage>
</organism>
<dbReference type="InterPro" id="IPR010323">
    <property type="entry name" value="DUF924"/>
</dbReference>
<proteinExistence type="predicted"/>
<dbReference type="InterPro" id="IPR011990">
    <property type="entry name" value="TPR-like_helical_dom_sf"/>
</dbReference>
<gene>
    <name evidence="2" type="ORF">OCL06_04630</name>
</gene>
<dbReference type="Gene3D" id="1.20.58.320">
    <property type="entry name" value="TPR-like"/>
    <property type="match status" value="1"/>
</dbReference>
<name>A0ABT2VKR4_9ALTE</name>
<accession>A0ABT2VKR4</accession>
<protein>
    <submittedName>
        <fullName evidence="2">DUF924 domain-containing protein</fullName>
    </submittedName>
</protein>
<dbReference type="Proteomes" id="UP001209257">
    <property type="component" value="Unassembled WGS sequence"/>
</dbReference>
<dbReference type="Gene3D" id="1.25.40.10">
    <property type="entry name" value="Tetratricopeptide repeat domain"/>
    <property type="match status" value="1"/>
</dbReference>
<evidence type="ECO:0000256" key="1">
    <source>
        <dbReference type="SAM" id="MobiDB-lite"/>
    </source>
</evidence>
<evidence type="ECO:0000313" key="3">
    <source>
        <dbReference type="Proteomes" id="UP001209257"/>
    </source>
</evidence>
<dbReference type="EMBL" id="JAOTJC010000006">
    <property type="protein sequence ID" value="MCU7553878.1"/>
    <property type="molecule type" value="Genomic_DNA"/>
</dbReference>